<dbReference type="Proteomes" id="UP000887576">
    <property type="component" value="Unplaced"/>
</dbReference>
<dbReference type="WBParaSite" id="JU765_v2.g7717.t1">
    <property type="protein sequence ID" value="JU765_v2.g7717.t1"/>
    <property type="gene ID" value="JU765_v2.g7717"/>
</dbReference>
<sequence>MIPEEPFLEFKIGNLTNTFRFGKHEDNVLADAKCGTTQVEGLNEAYKNEYPAVIQKDGRNYFKHLSTETCPALSLEIAVNGEMFGTFTLTAKKAQFEILFLKENVGFEKNTTTNPEVAGAGMATSLYNFVVIGPVIFGVCGMIGLGVGF</sequence>
<evidence type="ECO:0000313" key="2">
    <source>
        <dbReference type="WBParaSite" id="JU765_v2.g7717.t1"/>
    </source>
</evidence>
<evidence type="ECO:0000313" key="1">
    <source>
        <dbReference type="Proteomes" id="UP000887576"/>
    </source>
</evidence>
<reference evidence="2" key="1">
    <citation type="submission" date="2022-11" db="UniProtKB">
        <authorList>
            <consortium name="WormBaseParasite"/>
        </authorList>
    </citation>
    <scope>IDENTIFICATION</scope>
</reference>
<protein>
    <submittedName>
        <fullName evidence="2">Uncharacterized protein</fullName>
    </submittedName>
</protein>
<proteinExistence type="predicted"/>
<organism evidence="1 2">
    <name type="scientific">Panagrolaimus sp. JU765</name>
    <dbReference type="NCBI Taxonomy" id="591449"/>
    <lineage>
        <taxon>Eukaryota</taxon>
        <taxon>Metazoa</taxon>
        <taxon>Ecdysozoa</taxon>
        <taxon>Nematoda</taxon>
        <taxon>Chromadorea</taxon>
        <taxon>Rhabditida</taxon>
        <taxon>Tylenchina</taxon>
        <taxon>Panagrolaimomorpha</taxon>
        <taxon>Panagrolaimoidea</taxon>
        <taxon>Panagrolaimidae</taxon>
        <taxon>Panagrolaimus</taxon>
    </lineage>
</organism>
<accession>A0AC34RKM3</accession>
<name>A0AC34RKM3_9BILA</name>